<dbReference type="AlphaFoldDB" id="A0A4C1WRL5"/>
<protein>
    <submittedName>
        <fullName evidence="1">Uncharacterized protein</fullName>
    </submittedName>
</protein>
<evidence type="ECO:0000313" key="1">
    <source>
        <dbReference type="EMBL" id="GBP53490.1"/>
    </source>
</evidence>
<evidence type="ECO:0000313" key="2">
    <source>
        <dbReference type="Proteomes" id="UP000299102"/>
    </source>
</evidence>
<organism evidence="1 2">
    <name type="scientific">Eumeta variegata</name>
    <name type="common">Bagworm moth</name>
    <name type="synonym">Eumeta japonica</name>
    <dbReference type="NCBI Taxonomy" id="151549"/>
    <lineage>
        <taxon>Eukaryota</taxon>
        <taxon>Metazoa</taxon>
        <taxon>Ecdysozoa</taxon>
        <taxon>Arthropoda</taxon>
        <taxon>Hexapoda</taxon>
        <taxon>Insecta</taxon>
        <taxon>Pterygota</taxon>
        <taxon>Neoptera</taxon>
        <taxon>Endopterygota</taxon>
        <taxon>Lepidoptera</taxon>
        <taxon>Glossata</taxon>
        <taxon>Ditrysia</taxon>
        <taxon>Tineoidea</taxon>
        <taxon>Psychidae</taxon>
        <taxon>Oiketicinae</taxon>
        <taxon>Eumeta</taxon>
    </lineage>
</organism>
<sequence length="88" mass="10027">MELNWQPTIKVEPFVYTLTYYRPAFLAGTGTKASLQTDISRWRHVWRRVGSQTPIIESVVKLVFGVIKVAPVSQKGGQRSQNISTRHL</sequence>
<proteinExistence type="predicted"/>
<keyword evidence="2" id="KW-1185">Reference proteome</keyword>
<name>A0A4C1WRL5_EUMVA</name>
<dbReference type="EMBL" id="BGZK01000626">
    <property type="protein sequence ID" value="GBP53490.1"/>
    <property type="molecule type" value="Genomic_DNA"/>
</dbReference>
<reference evidence="1 2" key="1">
    <citation type="journal article" date="2019" name="Commun. Biol.">
        <title>The bagworm genome reveals a unique fibroin gene that provides high tensile strength.</title>
        <authorList>
            <person name="Kono N."/>
            <person name="Nakamura H."/>
            <person name="Ohtoshi R."/>
            <person name="Tomita M."/>
            <person name="Numata K."/>
            <person name="Arakawa K."/>
        </authorList>
    </citation>
    <scope>NUCLEOTIDE SEQUENCE [LARGE SCALE GENOMIC DNA]</scope>
</reference>
<dbReference type="Proteomes" id="UP000299102">
    <property type="component" value="Unassembled WGS sequence"/>
</dbReference>
<accession>A0A4C1WRL5</accession>
<comment type="caution">
    <text evidence="1">The sequence shown here is derived from an EMBL/GenBank/DDBJ whole genome shotgun (WGS) entry which is preliminary data.</text>
</comment>
<gene>
    <name evidence="1" type="ORF">EVAR_49677_1</name>
</gene>